<sequence>MIIITRRKILKITFETYWFFIDYFASFYFFSKKKKNNLVIFVHTEIIVDNEFSPRKKEGQRTELFKKWNFFNENILYFCRKNPKMNKTSNCENKREKNKEKKYEMLIINHDEDNNTFQFYQLPVCDDIVPFNNYAYVSMTLSCYLVDGMIDRLFQNQYKYSIQGKMDDISKHFTQFIIRLFCNTE</sequence>
<proteinExistence type="predicted"/>
<accession>X6MZV9</accession>
<dbReference type="Proteomes" id="UP000023152">
    <property type="component" value="Unassembled WGS sequence"/>
</dbReference>
<keyword evidence="2" id="KW-1185">Reference proteome</keyword>
<comment type="caution">
    <text evidence="1">The sequence shown here is derived from an EMBL/GenBank/DDBJ whole genome shotgun (WGS) entry which is preliminary data.</text>
</comment>
<dbReference type="AlphaFoldDB" id="X6MZV9"/>
<gene>
    <name evidence="1" type="ORF">RFI_17889</name>
</gene>
<reference evidence="1 2" key="1">
    <citation type="journal article" date="2013" name="Curr. Biol.">
        <title>The Genome of the Foraminiferan Reticulomyxa filosa.</title>
        <authorList>
            <person name="Glockner G."/>
            <person name="Hulsmann N."/>
            <person name="Schleicher M."/>
            <person name="Noegel A.A."/>
            <person name="Eichinger L."/>
            <person name="Gallinger C."/>
            <person name="Pawlowski J."/>
            <person name="Sierra R."/>
            <person name="Euteneuer U."/>
            <person name="Pillet L."/>
            <person name="Moustafa A."/>
            <person name="Platzer M."/>
            <person name="Groth M."/>
            <person name="Szafranski K."/>
            <person name="Schliwa M."/>
        </authorList>
    </citation>
    <scope>NUCLEOTIDE SEQUENCE [LARGE SCALE GENOMIC DNA]</scope>
</reference>
<dbReference type="OrthoDB" id="10251809at2759"/>
<protein>
    <submittedName>
        <fullName evidence="1">Uncharacterized protein</fullName>
    </submittedName>
</protein>
<evidence type="ECO:0000313" key="1">
    <source>
        <dbReference type="EMBL" id="ETO19341.1"/>
    </source>
</evidence>
<dbReference type="EMBL" id="ASPP01013773">
    <property type="protein sequence ID" value="ETO19341.1"/>
    <property type="molecule type" value="Genomic_DNA"/>
</dbReference>
<name>X6MZV9_RETFI</name>
<evidence type="ECO:0000313" key="2">
    <source>
        <dbReference type="Proteomes" id="UP000023152"/>
    </source>
</evidence>
<organism evidence="1 2">
    <name type="scientific">Reticulomyxa filosa</name>
    <dbReference type="NCBI Taxonomy" id="46433"/>
    <lineage>
        <taxon>Eukaryota</taxon>
        <taxon>Sar</taxon>
        <taxon>Rhizaria</taxon>
        <taxon>Retaria</taxon>
        <taxon>Foraminifera</taxon>
        <taxon>Monothalamids</taxon>
        <taxon>Reticulomyxidae</taxon>
        <taxon>Reticulomyxa</taxon>
    </lineage>
</organism>